<reference evidence="5" key="2">
    <citation type="submission" date="2021-04" db="EMBL/GenBank/DDBJ databases">
        <authorList>
            <person name="Gilroy R."/>
        </authorList>
    </citation>
    <scope>NUCLEOTIDE SEQUENCE</scope>
    <source>
        <strain evidence="5">ChiGjej4B4-7305</strain>
    </source>
</reference>
<evidence type="ECO:0000256" key="1">
    <source>
        <dbReference type="ARBA" id="ARBA00023015"/>
    </source>
</evidence>
<keyword evidence="3" id="KW-0804">Transcription</keyword>
<dbReference type="InterPro" id="IPR002577">
    <property type="entry name" value="HTH_HxlR"/>
</dbReference>
<evidence type="ECO:0000313" key="5">
    <source>
        <dbReference type="EMBL" id="HIZ37963.1"/>
    </source>
</evidence>
<dbReference type="InterPro" id="IPR036388">
    <property type="entry name" value="WH-like_DNA-bd_sf"/>
</dbReference>
<dbReference type="Pfam" id="PF01638">
    <property type="entry name" value="HxlR"/>
    <property type="match status" value="1"/>
</dbReference>
<dbReference type="InterPro" id="IPR036390">
    <property type="entry name" value="WH_DNA-bd_sf"/>
</dbReference>
<dbReference type="EMBL" id="DXBY01000332">
    <property type="protein sequence ID" value="HIZ37963.1"/>
    <property type="molecule type" value="Genomic_DNA"/>
</dbReference>
<protein>
    <submittedName>
        <fullName evidence="5">Helix-turn-helix transcriptional regulator</fullName>
    </submittedName>
</protein>
<keyword evidence="1" id="KW-0805">Transcription regulation</keyword>
<dbReference type="PANTHER" id="PTHR33204">
    <property type="entry name" value="TRANSCRIPTIONAL REGULATOR, MARR FAMILY"/>
    <property type="match status" value="1"/>
</dbReference>
<evidence type="ECO:0000313" key="6">
    <source>
        <dbReference type="Proteomes" id="UP000824037"/>
    </source>
</evidence>
<sequence length="166" mass="18586">MAQQYRSGCPINLSLEVLGDSWSLIVIRDLMFGNRRHFRELLTGSEEGIASNILSERLRRLVAAGVLSRRQDPSHKQKQIYSLTEQGIQLVPVLATLGDWGRKYLPVTPELSIRAQILAEGGPPMWADFMDELREIHLGRQRPEGAPSVLEQLQAAYEAEVATTGH</sequence>
<comment type="caution">
    <text evidence="5">The sequence shown here is derived from an EMBL/GenBank/DDBJ whole genome shotgun (WGS) entry which is preliminary data.</text>
</comment>
<dbReference type="Gene3D" id="1.10.10.10">
    <property type="entry name" value="Winged helix-like DNA-binding domain superfamily/Winged helix DNA-binding domain"/>
    <property type="match status" value="1"/>
</dbReference>
<dbReference type="SUPFAM" id="SSF46785">
    <property type="entry name" value="Winged helix' DNA-binding domain"/>
    <property type="match status" value="1"/>
</dbReference>
<dbReference type="GO" id="GO:0003677">
    <property type="term" value="F:DNA binding"/>
    <property type="evidence" value="ECO:0007669"/>
    <property type="project" value="UniProtKB-KW"/>
</dbReference>
<name>A0A9D2EHS2_9MICO</name>
<feature type="domain" description="HTH hxlR-type" evidence="4">
    <location>
        <begin position="9"/>
        <end position="109"/>
    </location>
</feature>
<organism evidence="5 6">
    <name type="scientific">Candidatus Ruania gallistercoris</name>
    <dbReference type="NCBI Taxonomy" id="2838746"/>
    <lineage>
        <taxon>Bacteria</taxon>
        <taxon>Bacillati</taxon>
        <taxon>Actinomycetota</taxon>
        <taxon>Actinomycetes</taxon>
        <taxon>Micrococcales</taxon>
        <taxon>Ruaniaceae</taxon>
        <taxon>Ruania</taxon>
    </lineage>
</organism>
<dbReference type="Proteomes" id="UP000824037">
    <property type="component" value="Unassembled WGS sequence"/>
</dbReference>
<accession>A0A9D2EHS2</accession>
<proteinExistence type="predicted"/>
<dbReference type="PROSITE" id="PS51118">
    <property type="entry name" value="HTH_HXLR"/>
    <property type="match status" value="1"/>
</dbReference>
<dbReference type="PANTHER" id="PTHR33204:SF18">
    <property type="entry name" value="TRANSCRIPTIONAL REGULATORY PROTEIN"/>
    <property type="match status" value="1"/>
</dbReference>
<evidence type="ECO:0000256" key="2">
    <source>
        <dbReference type="ARBA" id="ARBA00023125"/>
    </source>
</evidence>
<evidence type="ECO:0000256" key="3">
    <source>
        <dbReference type="ARBA" id="ARBA00023163"/>
    </source>
</evidence>
<gene>
    <name evidence="5" type="ORF">H9815_19490</name>
</gene>
<dbReference type="AlphaFoldDB" id="A0A9D2EHS2"/>
<evidence type="ECO:0000259" key="4">
    <source>
        <dbReference type="PROSITE" id="PS51118"/>
    </source>
</evidence>
<reference evidence="5" key="1">
    <citation type="journal article" date="2021" name="PeerJ">
        <title>Extensive microbial diversity within the chicken gut microbiome revealed by metagenomics and culture.</title>
        <authorList>
            <person name="Gilroy R."/>
            <person name="Ravi A."/>
            <person name="Getino M."/>
            <person name="Pursley I."/>
            <person name="Horton D.L."/>
            <person name="Alikhan N.F."/>
            <person name="Baker D."/>
            <person name="Gharbi K."/>
            <person name="Hall N."/>
            <person name="Watson M."/>
            <person name="Adriaenssens E.M."/>
            <person name="Foster-Nyarko E."/>
            <person name="Jarju S."/>
            <person name="Secka A."/>
            <person name="Antonio M."/>
            <person name="Oren A."/>
            <person name="Chaudhuri R.R."/>
            <person name="La Ragione R."/>
            <person name="Hildebrand F."/>
            <person name="Pallen M.J."/>
        </authorList>
    </citation>
    <scope>NUCLEOTIDE SEQUENCE</scope>
    <source>
        <strain evidence="5">ChiGjej4B4-7305</strain>
    </source>
</reference>
<keyword evidence="2" id="KW-0238">DNA-binding</keyword>